<dbReference type="CDD" id="cd06130">
    <property type="entry name" value="DNA_pol_III_epsilon_like"/>
    <property type="match status" value="1"/>
</dbReference>
<feature type="domain" description="Exonuclease" evidence="8">
    <location>
        <begin position="2"/>
        <end position="167"/>
    </location>
</feature>
<dbReference type="AlphaFoldDB" id="A0A1X0VB30"/>
<evidence type="ECO:0000256" key="5">
    <source>
        <dbReference type="ARBA" id="ARBA00022839"/>
    </source>
</evidence>
<dbReference type="PANTHER" id="PTHR30231">
    <property type="entry name" value="DNA POLYMERASE III SUBUNIT EPSILON"/>
    <property type="match status" value="1"/>
</dbReference>
<dbReference type="PANTHER" id="PTHR30231:SF42">
    <property type="entry name" value="EXONUCLEASE"/>
    <property type="match status" value="1"/>
</dbReference>
<dbReference type="SUPFAM" id="SSF53098">
    <property type="entry name" value="Ribonuclease H-like"/>
    <property type="match status" value="1"/>
</dbReference>
<proteinExistence type="predicted"/>
<dbReference type="GO" id="GO:0005829">
    <property type="term" value="C:cytosol"/>
    <property type="evidence" value="ECO:0007669"/>
    <property type="project" value="TreeGrafter"/>
</dbReference>
<keyword evidence="2" id="KW-0548">Nucleotidyltransferase</keyword>
<evidence type="ECO:0000259" key="8">
    <source>
        <dbReference type="SMART" id="SM00479"/>
    </source>
</evidence>
<evidence type="ECO:0000256" key="7">
    <source>
        <dbReference type="ARBA" id="ARBA00070925"/>
    </source>
</evidence>
<keyword evidence="3" id="KW-0235">DNA replication</keyword>
<evidence type="ECO:0000256" key="3">
    <source>
        <dbReference type="ARBA" id="ARBA00022705"/>
    </source>
</evidence>
<evidence type="ECO:0000256" key="4">
    <source>
        <dbReference type="ARBA" id="ARBA00022722"/>
    </source>
</evidence>
<evidence type="ECO:0000256" key="1">
    <source>
        <dbReference type="ARBA" id="ARBA00022679"/>
    </source>
</evidence>
<organism evidence="9 10">
    <name type="scientific">Leuconostoc pseudomesenteroides</name>
    <dbReference type="NCBI Taxonomy" id="33968"/>
    <lineage>
        <taxon>Bacteria</taxon>
        <taxon>Bacillati</taxon>
        <taxon>Bacillota</taxon>
        <taxon>Bacilli</taxon>
        <taxon>Lactobacillales</taxon>
        <taxon>Lactobacillaceae</taxon>
        <taxon>Leuconostoc</taxon>
    </lineage>
</organism>
<comment type="caution">
    <text evidence="9">The sequence shown here is derived from an EMBL/GenBank/DDBJ whole genome shotgun (WGS) entry which is preliminary data.</text>
</comment>
<evidence type="ECO:0000313" key="10">
    <source>
        <dbReference type="Proteomes" id="UP000192288"/>
    </source>
</evidence>
<keyword evidence="4" id="KW-0540">Nuclease</keyword>
<dbReference type="InterPro" id="IPR013520">
    <property type="entry name" value="Ribonucl_H"/>
</dbReference>
<dbReference type="GO" id="GO:0008408">
    <property type="term" value="F:3'-5' exonuclease activity"/>
    <property type="evidence" value="ECO:0007669"/>
    <property type="project" value="TreeGrafter"/>
</dbReference>
<dbReference type="EMBL" id="MPLS01000104">
    <property type="protein sequence ID" value="ORI96935.1"/>
    <property type="molecule type" value="Genomic_DNA"/>
</dbReference>
<keyword evidence="5 9" id="KW-0269">Exonuclease</keyword>
<dbReference type="Proteomes" id="UP000192288">
    <property type="component" value="Unassembled WGS sequence"/>
</dbReference>
<protein>
    <recommendedName>
        <fullName evidence="7">DNA polymerase III polC-type</fullName>
    </recommendedName>
</protein>
<name>A0A1X0VB30_LEUPS</name>
<dbReference type="SMART" id="SM00479">
    <property type="entry name" value="EXOIII"/>
    <property type="match status" value="1"/>
</dbReference>
<accession>A0A1X0VB30</accession>
<dbReference type="Gene3D" id="3.30.420.10">
    <property type="entry name" value="Ribonuclease H-like superfamily/Ribonuclease H"/>
    <property type="match status" value="1"/>
</dbReference>
<dbReference type="Pfam" id="PF00929">
    <property type="entry name" value="RNase_T"/>
    <property type="match status" value="1"/>
</dbReference>
<evidence type="ECO:0000256" key="6">
    <source>
        <dbReference type="ARBA" id="ARBA00022932"/>
    </source>
</evidence>
<keyword evidence="5 9" id="KW-0378">Hydrolase</keyword>
<dbReference type="RefSeq" id="WP_002815257.1">
    <property type="nucleotide sequence ID" value="NZ_MPLS01000104.1"/>
</dbReference>
<dbReference type="GO" id="GO:0003887">
    <property type="term" value="F:DNA-directed DNA polymerase activity"/>
    <property type="evidence" value="ECO:0007669"/>
    <property type="project" value="UniProtKB-KW"/>
</dbReference>
<gene>
    <name evidence="9" type="ORF">BMR96_09990</name>
</gene>
<sequence>MNFVAMDFETANREKHSAVSIALVIVRDNQVVDKFYSLIKPETTFSSYNTAIHGLHRQDVADAPKFPEVWQTISPFFTENKLVVAHNASFDNSILKGTLQYYDIDEPHYLLLDTVQTSRKLFPNFENHKLNTVAGNLGITLDHHHNALDDAVAAANILIYESNHFGAEVLKPYVKNK</sequence>
<dbReference type="GO" id="GO:0006260">
    <property type="term" value="P:DNA replication"/>
    <property type="evidence" value="ECO:0007669"/>
    <property type="project" value="UniProtKB-KW"/>
</dbReference>
<dbReference type="InterPro" id="IPR012337">
    <property type="entry name" value="RNaseH-like_sf"/>
</dbReference>
<evidence type="ECO:0000313" key="9">
    <source>
        <dbReference type="EMBL" id="ORI96935.1"/>
    </source>
</evidence>
<dbReference type="FunFam" id="3.30.420.10:FF:000045">
    <property type="entry name" value="3'-5' exonuclease DinG"/>
    <property type="match status" value="1"/>
</dbReference>
<dbReference type="GO" id="GO:0003676">
    <property type="term" value="F:nucleic acid binding"/>
    <property type="evidence" value="ECO:0007669"/>
    <property type="project" value="InterPro"/>
</dbReference>
<dbReference type="InterPro" id="IPR036397">
    <property type="entry name" value="RNaseH_sf"/>
</dbReference>
<evidence type="ECO:0000256" key="2">
    <source>
        <dbReference type="ARBA" id="ARBA00022695"/>
    </source>
</evidence>
<keyword evidence="1" id="KW-0808">Transferase</keyword>
<reference evidence="9 10" key="1">
    <citation type="journal article" date="2017" name="Front. Microbiol.">
        <title>Genomic Characterization of Dairy Associated Leuconostoc Species and Diversity of Leuconostocs in Undefined Mixed Mesophilic Starter Cultures.</title>
        <authorList>
            <person name="Frantzen C.A."/>
            <person name="Kot W."/>
            <person name="Pedersen T.B."/>
            <person name="Ardo Y.M."/>
            <person name="Broadbent J.R."/>
            <person name="Neve H."/>
            <person name="Hansen L.H."/>
            <person name="Dal Bello F."/>
            <person name="Ostlie H.M."/>
            <person name="Kleppen H.P."/>
            <person name="Vogensen F.K."/>
            <person name="Holo H."/>
        </authorList>
    </citation>
    <scope>NUCLEOTIDE SEQUENCE [LARGE SCALE GENOMIC DNA]</scope>
    <source>
        <strain evidence="9 10">LMGCF08</strain>
    </source>
</reference>
<keyword evidence="6" id="KW-0239">DNA-directed DNA polymerase</keyword>